<dbReference type="InterPro" id="IPR056236">
    <property type="entry name" value="HMA_PCA1"/>
</dbReference>
<evidence type="ECO:0000256" key="1">
    <source>
        <dbReference type="ARBA" id="ARBA00004370"/>
    </source>
</evidence>
<dbReference type="InterPro" id="IPR036412">
    <property type="entry name" value="HAD-like_sf"/>
</dbReference>
<feature type="transmembrane region" description="Helical" evidence="7">
    <location>
        <begin position="843"/>
        <end position="868"/>
    </location>
</feature>
<dbReference type="NCBIfam" id="TIGR01525">
    <property type="entry name" value="ATPase-IB_hvy"/>
    <property type="match status" value="1"/>
</dbReference>
<dbReference type="InterPro" id="IPR023299">
    <property type="entry name" value="ATPase_P-typ_cyto_dom_N"/>
</dbReference>
<feature type="transmembrane region" description="Helical" evidence="7">
    <location>
        <begin position="534"/>
        <end position="560"/>
    </location>
</feature>
<organism evidence="12 13">
    <name type="scientific">Seiridium unicorne</name>
    <dbReference type="NCBI Taxonomy" id="138068"/>
    <lineage>
        <taxon>Eukaryota</taxon>
        <taxon>Fungi</taxon>
        <taxon>Dikarya</taxon>
        <taxon>Ascomycota</taxon>
        <taxon>Pezizomycotina</taxon>
        <taxon>Sordariomycetes</taxon>
        <taxon>Xylariomycetidae</taxon>
        <taxon>Amphisphaeriales</taxon>
        <taxon>Sporocadaceae</taxon>
        <taxon>Seiridium</taxon>
    </lineage>
</organism>
<keyword evidence="5 7" id="KW-1133">Transmembrane helix</keyword>
<feature type="transmembrane region" description="Helical" evidence="7">
    <location>
        <begin position="496"/>
        <end position="522"/>
    </location>
</feature>
<dbReference type="EMBL" id="JARVKF010000440">
    <property type="protein sequence ID" value="KAK9413273.1"/>
    <property type="molecule type" value="Genomic_DNA"/>
</dbReference>
<dbReference type="CDD" id="cd00371">
    <property type="entry name" value="HMA"/>
    <property type="match status" value="1"/>
</dbReference>
<dbReference type="Gene3D" id="3.30.70.100">
    <property type="match status" value="1"/>
</dbReference>
<dbReference type="SFLD" id="SFLDG00002">
    <property type="entry name" value="C1.7:_P-type_atpase_like"/>
    <property type="match status" value="1"/>
</dbReference>
<dbReference type="Pfam" id="PF24534">
    <property type="entry name" value="HMA_PCA1"/>
    <property type="match status" value="1"/>
</dbReference>
<dbReference type="Proteomes" id="UP001408356">
    <property type="component" value="Unassembled WGS sequence"/>
</dbReference>
<comment type="caution">
    <text evidence="12">The sequence shown here is derived from an EMBL/GenBank/DDBJ whole genome shotgun (WGS) entry which is preliminary data.</text>
</comment>
<dbReference type="Pfam" id="PF00122">
    <property type="entry name" value="E1-E2_ATPase"/>
    <property type="match status" value="1"/>
</dbReference>
<feature type="domain" description="P-type ATPase A" evidence="9">
    <location>
        <begin position="378"/>
        <end position="479"/>
    </location>
</feature>
<dbReference type="NCBIfam" id="TIGR01494">
    <property type="entry name" value="ATPase_P-type"/>
    <property type="match status" value="2"/>
</dbReference>
<evidence type="ECO:0000259" key="9">
    <source>
        <dbReference type="Pfam" id="PF00122"/>
    </source>
</evidence>
<dbReference type="SUPFAM" id="SSF81665">
    <property type="entry name" value="Calcium ATPase, transmembrane domain M"/>
    <property type="match status" value="1"/>
</dbReference>
<evidence type="ECO:0000259" key="10">
    <source>
        <dbReference type="Pfam" id="PF00403"/>
    </source>
</evidence>
<dbReference type="InterPro" id="IPR023298">
    <property type="entry name" value="ATPase_P-typ_TM_dom_sf"/>
</dbReference>
<protein>
    <submittedName>
        <fullName evidence="12">E1-E2 ATPase-domain-containing protein</fullName>
    </submittedName>
</protein>
<evidence type="ECO:0000313" key="13">
    <source>
        <dbReference type="Proteomes" id="UP001408356"/>
    </source>
</evidence>
<dbReference type="SUPFAM" id="SSF55008">
    <property type="entry name" value="HMA, heavy metal-associated domain"/>
    <property type="match status" value="1"/>
</dbReference>
<name>A0ABR2UF68_9PEZI</name>
<dbReference type="PROSITE" id="PS01229">
    <property type="entry name" value="COF_2"/>
    <property type="match status" value="1"/>
</dbReference>
<dbReference type="Gene3D" id="3.40.50.1000">
    <property type="entry name" value="HAD superfamily/HAD-like"/>
    <property type="match status" value="1"/>
</dbReference>
<accession>A0ABR2UF68</accession>
<dbReference type="SUPFAM" id="SSF56784">
    <property type="entry name" value="HAD-like"/>
    <property type="match status" value="1"/>
</dbReference>
<dbReference type="SFLD" id="SFLDS00003">
    <property type="entry name" value="Haloacid_Dehalogenase"/>
    <property type="match status" value="1"/>
</dbReference>
<keyword evidence="4" id="KW-1278">Translocase</keyword>
<dbReference type="InterPro" id="IPR018303">
    <property type="entry name" value="ATPase_P-typ_P_site"/>
</dbReference>
<evidence type="ECO:0000313" key="12">
    <source>
        <dbReference type="EMBL" id="KAK9413273.1"/>
    </source>
</evidence>
<dbReference type="PANTHER" id="PTHR46594:SF4">
    <property type="entry name" value="P-TYPE CATION-TRANSPORTING ATPASE"/>
    <property type="match status" value="1"/>
</dbReference>
<feature type="region of interest" description="Disordered" evidence="8">
    <location>
        <begin position="1"/>
        <end position="46"/>
    </location>
</feature>
<dbReference type="InterPro" id="IPR023214">
    <property type="entry name" value="HAD_sf"/>
</dbReference>
<keyword evidence="7" id="KW-0547">Nucleotide-binding</keyword>
<evidence type="ECO:0000256" key="8">
    <source>
        <dbReference type="SAM" id="MobiDB-lite"/>
    </source>
</evidence>
<dbReference type="SUPFAM" id="SSF81653">
    <property type="entry name" value="Calcium ATPase, transduction domain A"/>
    <property type="match status" value="1"/>
</dbReference>
<dbReference type="SFLD" id="SFLDF00027">
    <property type="entry name" value="p-type_atpase"/>
    <property type="match status" value="1"/>
</dbReference>
<feature type="domain" description="HMA" evidence="10">
    <location>
        <begin position="102"/>
        <end position="156"/>
    </location>
</feature>
<dbReference type="NCBIfam" id="TIGR01511">
    <property type="entry name" value="ATPase-IB1_Cu"/>
    <property type="match status" value="1"/>
</dbReference>
<feature type="transmembrane region" description="Helical" evidence="7">
    <location>
        <begin position="313"/>
        <end position="335"/>
    </location>
</feature>
<evidence type="ECO:0000256" key="5">
    <source>
        <dbReference type="ARBA" id="ARBA00022989"/>
    </source>
</evidence>
<dbReference type="PRINTS" id="PR00119">
    <property type="entry name" value="CATATPASE"/>
</dbReference>
<keyword evidence="6 7" id="KW-0472">Membrane</keyword>
<dbReference type="Pfam" id="PF00702">
    <property type="entry name" value="Hydrolase"/>
    <property type="match status" value="1"/>
</dbReference>
<evidence type="ECO:0000256" key="6">
    <source>
        <dbReference type="ARBA" id="ARBA00023136"/>
    </source>
</evidence>
<evidence type="ECO:0000256" key="4">
    <source>
        <dbReference type="ARBA" id="ARBA00022967"/>
    </source>
</evidence>
<dbReference type="InterPro" id="IPR044492">
    <property type="entry name" value="P_typ_ATPase_HD_dom"/>
</dbReference>
<feature type="region of interest" description="Disordered" evidence="8">
    <location>
        <begin position="62"/>
        <end position="84"/>
    </location>
</feature>
<dbReference type="PRINTS" id="PR00120">
    <property type="entry name" value="HATPASE"/>
</dbReference>
<feature type="transmembrane region" description="Helical" evidence="7">
    <location>
        <begin position="274"/>
        <end position="292"/>
    </location>
</feature>
<feature type="compositionally biased region" description="Polar residues" evidence="8">
    <location>
        <begin position="22"/>
        <end position="37"/>
    </location>
</feature>
<evidence type="ECO:0000256" key="7">
    <source>
        <dbReference type="RuleBase" id="RU362081"/>
    </source>
</evidence>
<dbReference type="InterPro" id="IPR006121">
    <property type="entry name" value="HMA_dom"/>
</dbReference>
<evidence type="ECO:0000256" key="2">
    <source>
        <dbReference type="ARBA" id="ARBA00022692"/>
    </source>
</evidence>
<dbReference type="InterPro" id="IPR027256">
    <property type="entry name" value="P-typ_ATPase_IB"/>
</dbReference>
<feature type="transmembrane region" description="Helical" evidence="7">
    <location>
        <begin position="249"/>
        <end position="268"/>
    </location>
</feature>
<proteinExistence type="inferred from homology"/>
<dbReference type="Pfam" id="PF00403">
    <property type="entry name" value="HMA"/>
    <property type="match status" value="1"/>
</dbReference>
<dbReference type="InterPro" id="IPR001757">
    <property type="entry name" value="P_typ_ATPase"/>
</dbReference>
<feature type="transmembrane region" description="Helical" evidence="7">
    <location>
        <begin position="880"/>
        <end position="899"/>
    </location>
</feature>
<feature type="domain" description="PCA1 HMA heavy metal-associated" evidence="11">
    <location>
        <begin position="165"/>
        <end position="231"/>
    </location>
</feature>
<keyword evidence="7" id="KW-0067">ATP-binding</keyword>
<comment type="similarity">
    <text evidence="7">Belongs to the cation transport ATPase (P-type) (TC 3.A.3) family. Type IB subfamily.</text>
</comment>
<dbReference type="InterPro" id="IPR059000">
    <property type="entry name" value="ATPase_P-type_domA"/>
</dbReference>
<dbReference type="Gene3D" id="3.40.1110.10">
    <property type="entry name" value="Calcium-transporting ATPase, cytoplasmic domain N"/>
    <property type="match status" value="1"/>
</dbReference>
<sequence length="904" mass="96029">MARRQRVSSTSSRGSKECCTQERPSNKVNKSSCSSRSGAKGKVAACKDTRCDTETVTPERSIVKGIGSKNQPSPGLASKGNGRVDLGSEKGLSGKELVILGISGMTCTGCETKLQRVLGAVSAVSNLKTSLVMARTEFSLDVAAMSVEGIIKHLERTTEFKCERISTKGSTIEVMPTGDIRTFLDQTLPLGVKDMRLIGKEMVRINFDPRVIGARRLLETGLCQVAKLAPLQPDIGIAAGDKHVRNMGYITLFSSILTTPVLVLAWAPIPQHDISYGIASLVLASIVQFVVAGPFYPKALKSLIFSRVIEMDLLIVLSTSAAYIFSVISFGYLVAGKPLSTGEFFETSTLLVSLIMVGRWVGALARQRAIKSISIRSLQPSQAQLVDEDGTPVAEIDTRLLQFGDMFCVLPEHRVPTDGVITSGFSEVDESMLTGESRPIEKRVGDQVIAGSINGSGKFLVRLTRLPEENTISVIAGMVDGAKLSKPRIQNLADRVASYFVPVVILLTILTFVIWIAVGLLVRKQSGSEAAIQAITFAITALIVSCPCAIGLAVPMVIVIGSGVAAERGVIFKSAHSIEVARSATHIVFDKTGTLTQGKMTVSDAQYDTDDSEMIKSEVLGLVTNSKHPVSAAVAAYLAGEGSSPNPVENTKAVPGKGLEATIKGQSIRGGNSRWLDLGPEPRVAAMLAKGYTVFCVAKESRLCAIFGLSDTMRPDAATAISELKRRGILISILSGDDDNAVQEVAKNLDISFENIRSRCTPGEKQDYVKGLLETSAEEKTATVIFVGDGTNDAVALAQATVGVHMNSGTDVAESAADVVLMGGSLNSVVTMIDISRASVRRIVFNFAWSFVYNIMAVLLASGALVAANGGTSVRIPPEYAGLGELVSVLPVIAIALGLKWSKI</sequence>
<dbReference type="InterPro" id="IPR008250">
    <property type="entry name" value="ATPase_P-typ_transduc_dom_A_sf"/>
</dbReference>
<keyword evidence="3 7" id="KW-0479">Metal-binding</keyword>
<evidence type="ECO:0000259" key="11">
    <source>
        <dbReference type="Pfam" id="PF24534"/>
    </source>
</evidence>
<dbReference type="Gene3D" id="2.70.150.10">
    <property type="entry name" value="Calcium-transporting ATPase, cytoplasmic transduction domain A"/>
    <property type="match status" value="1"/>
</dbReference>
<keyword evidence="2 7" id="KW-0812">Transmembrane</keyword>
<dbReference type="PROSITE" id="PS00154">
    <property type="entry name" value="ATPASE_E1_E2"/>
    <property type="match status" value="1"/>
</dbReference>
<comment type="subcellular location">
    <subcellularLocation>
        <location evidence="1 7">Membrane</location>
    </subcellularLocation>
</comment>
<gene>
    <name evidence="12" type="ORF">SUNI508_02472</name>
</gene>
<evidence type="ECO:0000256" key="3">
    <source>
        <dbReference type="ARBA" id="ARBA00022723"/>
    </source>
</evidence>
<reference evidence="12 13" key="1">
    <citation type="journal article" date="2024" name="J. Plant Pathol.">
        <title>Sequence and assembly of the genome of Seiridium unicorne, isolate CBS 538.82, causal agent of cypress canker disease.</title>
        <authorList>
            <person name="Scali E."/>
            <person name="Rocca G.D."/>
            <person name="Danti R."/>
            <person name="Garbelotto M."/>
            <person name="Barberini S."/>
            <person name="Baroncelli R."/>
            <person name="Emiliani G."/>
        </authorList>
    </citation>
    <scope>NUCLEOTIDE SEQUENCE [LARGE SCALE GENOMIC DNA]</scope>
    <source>
        <strain evidence="12 13">BM-138-508</strain>
    </source>
</reference>
<dbReference type="InterPro" id="IPR036163">
    <property type="entry name" value="HMA_dom_sf"/>
</dbReference>
<keyword evidence="13" id="KW-1185">Reference proteome</keyword>
<feature type="transmembrane region" description="Helical" evidence="7">
    <location>
        <begin position="347"/>
        <end position="365"/>
    </location>
</feature>
<dbReference type="PANTHER" id="PTHR46594">
    <property type="entry name" value="P-TYPE CATION-TRANSPORTING ATPASE"/>
    <property type="match status" value="1"/>
</dbReference>